<reference evidence="2 3" key="1">
    <citation type="submission" date="2016-11" db="EMBL/GenBank/DDBJ databases">
        <authorList>
            <person name="Jaros S."/>
            <person name="Januszkiewicz K."/>
            <person name="Wedrychowicz H."/>
        </authorList>
    </citation>
    <scope>NUCLEOTIDE SEQUENCE [LARGE SCALE GENOMIC DNA]</scope>
    <source>
        <strain evidence="2 3">DSM 25661</strain>
    </source>
</reference>
<proteinExistence type="predicted"/>
<dbReference type="AlphaFoldDB" id="A0A1M4W148"/>
<keyword evidence="3" id="KW-1185">Reference proteome</keyword>
<dbReference type="STRING" id="1155689.SAMN05444278_10517"/>
<accession>A0A1M4W148</accession>
<gene>
    <name evidence="2" type="ORF">SAMN05444278_10517</name>
</gene>
<protein>
    <submittedName>
        <fullName evidence="2">dTDP-4-dehydrorhamnose reductase</fullName>
    </submittedName>
</protein>
<sequence length="245" mass="28991">MYGTYRTPDEDLHNNHKFFEWDFELDSIHLLLSELQPDLIISCLKGNFAGQVYTHFEICEYLEKYNKKLMYISSANVFDAFTNYPSYEYDKTLSESSYGRYKIKIENRLMRLPNHLYNIIRLPMVYGYNSPKIKELKLLLELDEAVEVFPNVVINATTHQKFTQQIHYIINQDLEGIYHLGSRDLIHHKDLIKDIGKALGYDHILFKNVYSSNRDRYIAVLPKTHVLPEHLYISIEDIIYNSVKL</sequence>
<dbReference type="EMBL" id="FQTW01000005">
    <property type="protein sequence ID" value="SHE74860.1"/>
    <property type="molecule type" value="Genomic_DNA"/>
</dbReference>
<name>A0A1M4W148_9FLAO</name>
<dbReference type="InterPro" id="IPR029903">
    <property type="entry name" value="RmlD-like-bd"/>
</dbReference>
<evidence type="ECO:0000259" key="1">
    <source>
        <dbReference type="Pfam" id="PF04321"/>
    </source>
</evidence>
<evidence type="ECO:0000313" key="2">
    <source>
        <dbReference type="EMBL" id="SHE74860.1"/>
    </source>
</evidence>
<dbReference type="Gene3D" id="3.90.25.10">
    <property type="entry name" value="UDP-galactose 4-epimerase, domain 1"/>
    <property type="match status" value="1"/>
</dbReference>
<dbReference type="InterPro" id="IPR036291">
    <property type="entry name" value="NAD(P)-bd_dom_sf"/>
</dbReference>
<dbReference type="Pfam" id="PF04321">
    <property type="entry name" value="RmlD_sub_bind"/>
    <property type="match status" value="1"/>
</dbReference>
<evidence type="ECO:0000313" key="3">
    <source>
        <dbReference type="Proteomes" id="UP000184462"/>
    </source>
</evidence>
<feature type="domain" description="RmlD-like substrate binding" evidence="1">
    <location>
        <begin position="57"/>
        <end position="203"/>
    </location>
</feature>
<dbReference type="Proteomes" id="UP000184462">
    <property type="component" value="Unassembled WGS sequence"/>
</dbReference>
<dbReference type="SUPFAM" id="SSF51735">
    <property type="entry name" value="NAD(P)-binding Rossmann-fold domains"/>
    <property type="match status" value="1"/>
</dbReference>
<dbReference type="Gene3D" id="3.40.50.720">
    <property type="entry name" value="NAD(P)-binding Rossmann-like Domain"/>
    <property type="match status" value="1"/>
</dbReference>
<organism evidence="2 3">
    <name type="scientific">Psychroflexus salarius</name>
    <dbReference type="NCBI Taxonomy" id="1155689"/>
    <lineage>
        <taxon>Bacteria</taxon>
        <taxon>Pseudomonadati</taxon>
        <taxon>Bacteroidota</taxon>
        <taxon>Flavobacteriia</taxon>
        <taxon>Flavobacteriales</taxon>
        <taxon>Flavobacteriaceae</taxon>
        <taxon>Psychroflexus</taxon>
    </lineage>
</organism>